<evidence type="ECO:0000313" key="2">
    <source>
        <dbReference type="Proteomes" id="UP001143328"/>
    </source>
</evidence>
<organism evidence="1 2">
    <name type="scientific">Pseudomonas turukhanskensis</name>
    <dbReference type="NCBI Taxonomy" id="1806536"/>
    <lineage>
        <taxon>Bacteria</taxon>
        <taxon>Pseudomonadati</taxon>
        <taxon>Pseudomonadota</taxon>
        <taxon>Gammaproteobacteria</taxon>
        <taxon>Pseudomonadales</taxon>
        <taxon>Pseudomonadaceae</taxon>
        <taxon>Pseudomonas</taxon>
    </lineage>
</organism>
<dbReference type="Proteomes" id="UP001143328">
    <property type="component" value="Unassembled WGS sequence"/>
</dbReference>
<evidence type="ECO:0000313" key="1">
    <source>
        <dbReference type="EMBL" id="GLK88325.1"/>
    </source>
</evidence>
<reference evidence="1" key="1">
    <citation type="journal article" date="2014" name="Int. J. Syst. Evol. Microbiol.">
        <title>Complete genome sequence of Corynebacterium casei LMG S-19264T (=DSM 44701T), isolated from a smear-ripened cheese.</title>
        <authorList>
            <consortium name="US DOE Joint Genome Institute (JGI-PGF)"/>
            <person name="Walter F."/>
            <person name="Albersmeier A."/>
            <person name="Kalinowski J."/>
            <person name="Ruckert C."/>
        </authorList>
    </citation>
    <scope>NUCLEOTIDE SEQUENCE</scope>
    <source>
        <strain evidence="1">VKM B-2935</strain>
    </source>
</reference>
<sequence length="514" mass="54843">MSTPGVPPWGCPWHGLVKDYRLTLPTGDLLVYPTPNAGGLWEAGSNALIQHPAAPEIERSSEEAAADAAAGRQWWNKAILAWNSLHGKNIGGWIYIDSAGACWRVTTTLSALHMSGGTAEVKLKRFGLLGGSAEEHTYSVSVPNMGQGSPAIEGSNGSYLLTRYHTNKVGSAAVFELAVGFSGDRYAHWPRRPCGWVEIKLSGPGAECVISVATVKNRAETLGSATTSELTRIPDNWYVQEHPAESKKRLTQTPLSGFTTFLLVQHEAVSGIEARSYTGYTVGMFYDDAGLHELTISEQAQTSYSSPPAIHSGPVEFDFNAPVTGSWYSSTSFTTSLRIIYAIDGEEVCTYDYSAVQTSSQTGTITNGASNIEFTWSVSYAPGGVSSGSGNIVWVVDGVGALGGDYTARFSTAMSDGAIPRDMGGNGIAYRWSTSGTARTMRLFPHRHANTLFGNCERYTDPPATSYPAAVATPVGALSLPVFVGGSDQTVFVYGSWCPVTGQAVRALEPVCWV</sequence>
<dbReference type="EMBL" id="BSFN01000003">
    <property type="protein sequence ID" value="GLK88325.1"/>
    <property type="molecule type" value="Genomic_DNA"/>
</dbReference>
<gene>
    <name evidence="1" type="ORF">GCM10017655_13870</name>
</gene>
<protein>
    <submittedName>
        <fullName evidence="1">Uncharacterized protein</fullName>
    </submittedName>
</protein>
<dbReference type="AlphaFoldDB" id="A0A9W6K5Z2"/>
<proteinExistence type="predicted"/>
<comment type="caution">
    <text evidence="1">The sequence shown here is derived from an EMBL/GenBank/DDBJ whole genome shotgun (WGS) entry which is preliminary data.</text>
</comment>
<name>A0A9W6K5Z2_9PSED</name>
<reference evidence="1" key="2">
    <citation type="submission" date="2023-01" db="EMBL/GenBank/DDBJ databases">
        <authorList>
            <person name="Sun Q."/>
            <person name="Evtushenko L."/>
        </authorList>
    </citation>
    <scope>NUCLEOTIDE SEQUENCE</scope>
    <source>
        <strain evidence="1">VKM B-2935</strain>
    </source>
</reference>
<accession>A0A9W6K5Z2</accession>
<keyword evidence="2" id="KW-1185">Reference proteome</keyword>